<dbReference type="InterPro" id="IPR013587">
    <property type="entry name" value="Nitrate/nitrite_sensing"/>
</dbReference>
<comment type="caution">
    <text evidence="16">The sequence shown here is derived from an EMBL/GenBank/DDBJ whole genome shotgun (WGS) entry which is preliminary data.</text>
</comment>
<keyword evidence="11" id="KW-0902">Two-component regulatory system</keyword>
<evidence type="ECO:0000256" key="5">
    <source>
        <dbReference type="ARBA" id="ARBA00022679"/>
    </source>
</evidence>
<evidence type="ECO:0000256" key="10">
    <source>
        <dbReference type="ARBA" id="ARBA00022989"/>
    </source>
</evidence>
<keyword evidence="5" id="KW-0808">Transferase</keyword>
<feature type="compositionally biased region" description="Low complexity" evidence="12">
    <location>
        <begin position="744"/>
        <end position="756"/>
    </location>
</feature>
<evidence type="ECO:0000313" key="16">
    <source>
        <dbReference type="EMBL" id="TDD47437.1"/>
    </source>
</evidence>
<accession>A0A4V2YLN3</accession>
<dbReference type="OrthoDB" id="3845898at2"/>
<evidence type="ECO:0000256" key="11">
    <source>
        <dbReference type="ARBA" id="ARBA00023012"/>
    </source>
</evidence>
<comment type="catalytic activity">
    <reaction evidence="1">
        <text>ATP + protein L-histidine = ADP + protein N-phospho-L-histidine.</text>
        <dbReference type="EC" id="2.7.13.3"/>
    </reaction>
</comment>
<feature type="transmembrane region" description="Helical" evidence="13">
    <location>
        <begin position="79"/>
        <end position="99"/>
    </location>
</feature>
<feature type="compositionally biased region" description="Basic residues" evidence="12">
    <location>
        <begin position="55"/>
        <end position="65"/>
    </location>
</feature>
<evidence type="ECO:0000256" key="7">
    <source>
        <dbReference type="ARBA" id="ARBA00022741"/>
    </source>
</evidence>
<evidence type="ECO:0000259" key="15">
    <source>
        <dbReference type="PROSITE" id="PS50885"/>
    </source>
</evidence>
<feature type="compositionally biased region" description="Low complexity" evidence="12">
    <location>
        <begin position="812"/>
        <end position="826"/>
    </location>
</feature>
<dbReference type="Gene3D" id="3.30.565.10">
    <property type="entry name" value="Histidine kinase-like ATPase, C-terminal domain"/>
    <property type="match status" value="1"/>
</dbReference>
<dbReference type="InterPro" id="IPR005467">
    <property type="entry name" value="His_kinase_dom"/>
</dbReference>
<feature type="region of interest" description="Disordered" evidence="12">
    <location>
        <begin position="37"/>
        <end position="67"/>
    </location>
</feature>
<keyword evidence="8" id="KW-0418">Kinase</keyword>
<evidence type="ECO:0000256" key="4">
    <source>
        <dbReference type="ARBA" id="ARBA00022553"/>
    </source>
</evidence>
<feature type="domain" description="HAMP" evidence="15">
    <location>
        <begin position="403"/>
        <end position="472"/>
    </location>
</feature>
<feature type="region of interest" description="Disordered" evidence="12">
    <location>
        <begin position="701"/>
        <end position="885"/>
    </location>
</feature>
<proteinExistence type="predicted"/>
<dbReference type="PANTHER" id="PTHR44936:SF9">
    <property type="entry name" value="SENSOR PROTEIN CREC"/>
    <property type="match status" value="1"/>
</dbReference>
<dbReference type="GO" id="GO:0004673">
    <property type="term" value="F:protein histidine kinase activity"/>
    <property type="evidence" value="ECO:0007669"/>
    <property type="project" value="UniProtKB-EC"/>
</dbReference>
<dbReference type="AlphaFoldDB" id="A0A4V2YLN3"/>
<reference evidence="16 17" key="1">
    <citation type="submission" date="2019-03" db="EMBL/GenBank/DDBJ databases">
        <title>Draft genome sequences of novel Actinobacteria.</title>
        <authorList>
            <person name="Sahin N."/>
            <person name="Ay H."/>
            <person name="Saygin H."/>
        </authorList>
    </citation>
    <scope>NUCLEOTIDE SEQUENCE [LARGE SCALE GENOMIC DNA]</scope>
    <source>
        <strain evidence="16 17">CH32</strain>
    </source>
</reference>
<dbReference type="SMART" id="SM00304">
    <property type="entry name" value="HAMP"/>
    <property type="match status" value="1"/>
</dbReference>
<feature type="domain" description="Histidine kinase" evidence="14">
    <location>
        <begin position="589"/>
        <end position="695"/>
    </location>
</feature>
<feature type="compositionally biased region" description="Polar residues" evidence="12">
    <location>
        <begin position="701"/>
        <end position="715"/>
    </location>
</feature>
<feature type="transmembrane region" description="Helical" evidence="13">
    <location>
        <begin position="380"/>
        <end position="402"/>
    </location>
</feature>
<protein>
    <recommendedName>
        <fullName evidence="3">histidine kinase</fullName>
        <ecNumber evidence="3">2.7.13.3</ecNumber>
    </recommendedName>
</protein>
<dbReference type="SUPFAM" id="SSF55874">
    <property type="entry name" value="ATPase domain of HSP90 chaperone/DNA topoisomerase II/histidine kinase"/>
    <property type="match status" value="1"/>
</dbReference>
<dbReference type="PROSITE" id="PS50885">
    <property type="entry name" value="HAMP"/>
    <property type="match status" value="1"/>
</dbReference>
<dbReference type="GO" id="GO:0005524">
    <property type="term" value="F:ATP binding"/>
    <property type="evidence" value="ECO:0007669"/>
    <property type="project" value="UniProtKB-KW"/>
</dbReference>
<sequence length="1017" mass="109167">MSARVLKWRLSRTRYCPTCIYLHGHPRIPLRGERLRRQVRTQSAEASADREPHGHQKRRPPKPSARRFALGNWHVRSRLIALIVVPTAVAVGLGGLNVVTSLNDAHTYQNLREVAELSEQIGAVTHELGFERDETALYIAQGRPENREAQLRTTYSRVNGLIEEAQQQARALSDTHAEAVRPVLRRLEEVPTLRETAVNGKIQPLPTIQKYSQIIAALLQFHDQVGQVAVDDEVADSASAVAAIARAKEQASKQRGILASALDKRGFDSGELDALTDAKSREESEETLFATLATLDQLELYRNTVVGRDVDQTDLFRLRAMAQSEEGKELSIGVRPDQDVTTWVEVSTGKIDALRSVEKELSSSVILRARALEEGANRSAMISGGLILLLLVVVTAIISLIARSLIRPLRRLRGEALDIAGKRLPETVRQLRESGDGEVGPVIPISVDTHDEIGEVARAFDEVHREAVRLAGEEARLRSNVNAMFVNLSRRSQTLVERQITLIDGLEQGEQDEQRLGHLFKLDHLATRMRRNSENLLVLAGQDPPRRWSQPVKLVDVARASLSEVENYERVVLQVPDGVSVAGQAVNDVIHLLAELVENALSFSPRETRVTVSGSRIDGGGVMLSITDSGIGMTQEELAQANERLTDAPDVDVSVSRRMGLFVVARLAHRHGIRVQLRPHSSGGLTAMVLIPENMLGSQASPLTGMPSFSGNQPPSFAGHEPPALPSGMPGGMSGGMPGGPSGGAPYAGQPPAFAGAAGGGPRDEPYSGPHPAPPVTDVPPPLTIGPGHPSFPSNPDGGGWGTPPWRGDPGGWPAEPPGAAFEPADVWSPPRGPSWNGDSGLPRRPVPEPPPGGWGKDTMPPQRPGFEFTDPDAGATGPIPAVPPASAGDDYLPIFAAVESAWFGRNSDGASWGSSKADAGWSAAEAAVEPVRDGSTASGLPKRVPKANLVPGSADTSSSPKGVTPMPAVSPDRVRNRLSSFQQGFRAARDDITEGRAFSSGPPSRPGLNNSDREQQ</sequence>
<feature type="compositionally biased region" description="Pro residues" evidence="12">
    <location>
        <begin position="769"/>
        <end position="784"/>
    </location>
</feature>
<dbReference type="InterPro" id="IPR050980">
    <property type="entry name" value="2C_sensor_his_kinase"/>
</dbReference>
<keyword evidence="7" id="KW-0547">Nucleotide-binding</keyword>
<evidence type="ECO:0000256" key="1">
    <source>
        <dbReference type="ARBA" id="ARBA00000085"/>
    </source>
</evidence>
<dbReference type="EMBL" id="SMKQ01000046">
    <property type="protein sequence ID" value="TDD47437.1"/>
    <property type="molecule type" value="Genomic_DNA"/>
</dbReference>
<evidence type="ECO:0000256" key="3">
    <source>
        <dbReference type="ARBA" id="ARBA00012438"/>
    </source>
</evidence>
<feature type="region of interest" description="Disordered" evidence="12">
    <location>
        <begin position="929"/>
        <end position="1017"/>
    </location>
</feature>
<dbReference type="CDD" id="cd06225">
    <property type="entry name" value="HAMP"/>
    <property type="match status" value="1"/>
</dbReference>
<evidence type="ECO:0000256" key="8">
    <source>
        <dbReference type="ARBA" id="ARBA00022777"/>
    </source>
</evidence>
<dbReference type="EC" id="2.7.13.3" evidence="3"/>
<dbReference type="InterPro" id="IPR003594">
    <property type="entry name" value="HATPase_dom"/>
</dbReference>
<evidence type="ECO:0000256" key="13">
    <source>
        <dbReference type="SAM" id="Phobius"/>
    </source>
</evidence>
<keyword evidence="13" id="KW-0472">Membrane</keyword>
<dbReference type="PANTHER" id="PTHR44936">
    <property type="entry name" value="SENSOR PROTEIN CREC"/>
    <property type="match status" value="1"/>
</dbReference>
<dbReference type="Proteomes" id="UP000295302">
    <property type="component" value="Unassembled WGS sequence"/>
</dbReference>
<keyword evidence="17" id="KW-1185">Reference proteome</keyword>
<organism evidence="16 17">
    <name type="scientific">Nonomuraea terrae</name>
    <dbReference type="NCBI Taxonomy" id="2530383"/>
    <lineage>
        <taxon>Bacteria</taxon>
        <taxon>Bacillati</taxon>
        <taxon>Actinomycetota</taxon>
        <taxon>Actinomycetes</taxon>
        <taxon>Streptosporangiales</taxon>
        <taxon>Streptosporangiaceae</taxon>
        <taxon>Nonomuraea</taxon>
    </lineage>
</organism>
<dbReference type="InterPro" id="IPR036890">
    <property type="entry name" value="HATPase_C_sf"/>
</dbReference>
<dbReference type="Pfam" id="PF00672">
    <property type="entry name" value="HAMP"/>
    <property type="match status" value="1"/>
</dbReference>
<evidence type="ECO:0000256" key="2">
    <source>
        <dbReference type="ARBA" id="ARBA00004370"/>
    </source>
</evidence>
<keyword evidence="4" id="KW-0597">Phosphoprotein</keyword>
<dbReference type="Pfam" id="PF08376">
    <property type="entry name" value="NIT"/>
    <property type="match status" value="1"/>
</dbReference>
<dbReference type="Pfam" id="PF02518">
    <property type="entry name" value="HATPase_c"/>
    <property type="match status" value="1"/>
</dbReference>
<evidence type="ECO:0000256" key="12">
    <source>
        <dbReference type="SAM" id="MobiDB-lite"/>
    </source>
</evidence>
<dbReference type="PROSITE" id="PS50109">
    <property type="entry name" value="HIS_KIN"/>
    <property type="match status" value="1"/>
</dbReference>
<feature type="compositionally biased region" description="Gly residues" evidence="12">
    <location>
        <begin position="729"/>
        <end position="743"/>
    </location>
</feature>
<evidence type="ECO:0000256" key="6">
    <source>
        <dbReference type="ARBA" id="ARBA00022692"/>
    </source>
</evidence>
<dbReference type="GO" id="GO:0016020">
    <property type="term" value="C:membrane"/>
    <property type="evidence" value="ECO:0007669"/>
    <property type="project" value="UniProtKB-SubCell"/>
</dbReference>
<keyword evidence="10 13" id="KW-1133">Transmembrane helix</keyword>
<keyword evidence="9" id="KW-0067">ATP-binding</keyword>
<evidence type="ECO:0000256" key="9">
    <source>
        <dbReference type="ARBA" id="ARBA00022840"/>
    </source>
</evidence>
<dbReference type="InterPro" id="IPR003660">
    <property type="entry name" value="HAMP_dom"/>
</dbReference>
<dbReference type="Gene3D" id="6.10.340.10">
    <property type="match status" value="1"/>
</dbReference>
<comment type="subcellular location">
    <subcellularLocation>
        <location evidence="2">Membrane</location>
    </subcellularLocation>
</comment>
<dbReference type="SMART" id="SM00387">
    <property type="entry name" value="HATPase_c"/>
    <property type="match status" value="1"/>
</dbReference>
<keyword evidence="6 13" id="KW-0812">Transmembrane</keyword>
<name>A0A4V2YLN3_9ACTN</name>
<gene>
    <name evidence="16" type="ORF">E1286_17475</name>
</gene>
<dbReference type="GO" id="GO:0000160">
    <property type="term" value="P:phosphorelay signal transduction system"/>
    <property type="evidence" value="ECO:0007669"/>
    <property type="project" value="UniProtKB-KW"/>
</dbReference>
<evidence type="ECO:0000259" key="14">
    <source>
        <dbReference type="PROSITE" id="PS50109"/>
    </source>
</evidence>
<evidence type="ECO:0000313" key="17">
    <source>
        <dbReference type="Proteomes" id="UP000295302"/>
    </source>
</evidence>